<name>A0A1G9E280_9ACTN</name>
<feature type="region of interest" description="Disordered" evidence="1">
    <location>
        <begin position="96"/>
        <end position="128"/>
    </location>
</feature>
<dbReference type="RefSeq" id="WP_342742769.1">
    <property type="nucleotide sequence ID" value="NZ_FNFF01000010.1"/>
</dbReference>
<gene>
    <name evidence="4" type="ORF">SAMN05421806_110208</name>
</gene>
<feature type="region of interest" description="Disordered" evidence="1">
    <location>
        <begin position="30"/>
        <end position="64"/>
    </location>
</feature>
<dbReference type="SUPFAM" id="SSF101898">
    <property type="entry name" value="NHL repeat"/>
    <property type="match status" value="1"/>
</dbReference>
<dbReference type="Pfam" id="PF10646">
    <property type="entry name" value="Germane"/>
    <property type="match status" value="1"/>
</dbReference>
<dbReference type="Pfam" id="PF25976">
    <property type="entry name" value="LpqB_N"/>
    <property type="match status" value="1"/>
</dbReference>
<feature type="signal peptide" evidence="2">
    <location>
        <begin position="1"/>
        <end position="36"/>
    </location>
</feature>
<evidence type="ECO:0000313" key="4">
    <source>
        <dbReference type="EMBL" id="SDK70204.1"/>
    </source>
</evidence>
<organism evidence="4 5">
    <name type="scientific">Streptomyces indicus</name>
    <dbReference type="NCBI Taxonomy" id="417292"/>
    <lineage>
        <taxon>Bacteria</taxon>
        <taxon>Bacillati</taxon>
        <taxon>Actinomycetota</taxon>
        <taxon>Actinomycetes</taxon>
        <taxon>Kitasatosporales</taxon>
        <taxon>Streptomycetaceae</taxon>
        <taxon>Streptomyces</taxon>
    </lineage>
</organism>
<proteinExistence type="predicted"/>
<evidence type="ECO:0000256" key="1">
    <source>
        <dbReference type="SAM" id="MobiDB-lite"/>
    </source>
</evidence>
<sequence length="625" mass="66864">MGAERAGRRRPLVRRIALLSCGGVLLSACASMPSSGEPEPVDASPNKPKVRVFAAPPKDDAQPGEIIDGFLETLTGDDPDFSIARKYLTADAAKDWDPDSSTTILADGPKAGPQKPEQGQGQDSQSRTYQLTGTRVATLDADHAYRPELEAPDYAEAIQLVKEGKKGNEQWRIASPPQGVVLGEPDFQRLYKPVDKYYYASGDSRGDEANPPSDPLVADPVYVRGDPDPQLTDVVEELLAGPTNWLDTVVSSRFPSGTALRKGTKELTPDDQKHLRVPLNKKADDIGQDRCKEMAAQIYFTLNNLTAPSGIDQVELLRSDGASSLCVLGRSEAQTFAPDAAAKPKSQYFVDKKHRLVQISKGAEEPTAVPGALGEGKQELRSAAVSRNEKWGAGVSGDGRSLFIGALIDKTQSEKTQVTSTAEKEGDRLTAPSWDGRGDLWVADADPKKPRLLWLAKGQGEPVEVGFDRPLGKDGIGRVKAVRVAADGVRIALLIEKDGRTTLNVGRIERGSKGGVPQLTVAELRPAAPKMEEVTAVSWAGGSRLLLVGRAVEGVQQMRFVQSDGSLLPDEPTLPGLADVTAVSAAEAPDLPLVARSETDGIVRLVDGEDWKPVDKDGTAPVYPG</sequence>
<feature type="chain" id="PRO_5039616479" evidence="2">
    <location>
        <begin position="37"/>
        <end position="625"/>
    </location>
</feature>
<reference evidence="4 5" key="1">
    <citation type="submission" date="2016-10" db="EMBL/GenBank/DDBJ databases">
        <authorList>
            <person name="de Groot N.N."/>
        </authorList>
    </citation>
    <scope>NUCLEOTIDE SEQUENCE [LARGE SCALE GENOMIC DNA]</scope>
    <source>
        <strain evidence="4 5">CGMCC 4.5727</strain>
    </source>
</reference>
<dbReference type="InterPro" id="IPR019606">
    <property type="entry name" value="GerMN"/>
</dbReference>
<keyword evidence="2" id="KW-0732">Signal</keyword>
<feature type="region of interest" description="Disordered" evidence="1">
    <location>
        <begin position="414"/>
        <end position="433"/>
    </location>
</feature>
<feature type="compositionally biased region" description="Polar residues" evidence="1">
    <location>
        <begin position="117"/>
        <end position="128"/>
    </location>
</feature>
<dbReference type="SMART" id="SM00909">
    <property type="entry name" value="Germane"/>
    <property type="match status" value="1"/>
</dbReference>
<dbReference type="STRING" id="417292.SAMN05421806_110208"/>
<dbReference type="InterPro" id="IPR059026">
    <property type="entry name" value="LpqB_N"/>
</dbReference>
<evidence type="ECO:0000259" key="3">
    <source>
        <dbReference type="SMART" id="SM00909"/>
    </source>
</evidence>
<evidence type="ECO:0000313" key="5">
    <source>
        <dbReference type="Proteomes" id="UP000199155"/>
    </source>
</evidence>
<dbReference type="InterPro" id="IPR018910">
    <property type="entry name" value="LpqB_C"/>
</dbReference>
<accession>A0A1G9E280</accession>
<dbReference type="Pfam" id="PF10647">
    <property type="entry name" value="Gmad1"/>
    <property type="match status" value="1"/>
</dbReference>
<dbReference type="Proteomes" id="UP000199155">
    <property type="component" value="Unassembled WGS sequence"/>
</dbReference>
<keyword evidence="5" id="KW-1185">Reference proteome</keyword>
<dbReference type="AlphaFoldDB" id="A0A1G9E280"/>
<protein>
    <submittedName>
        <fullName evidence="4">Sporulation and spore germination</fullName>
    </submittedName>
</protein>
<dbReference type="EMBL" id="FNFF01000010">
    <property type="protein sequence ID" value="SDK70204.1"/>
    <property type="molecule type" value="Genomic_DNA"/>
</dbReference>
<feature type="domain" description="GerMN" evidence="3">
    <location>
        <begin position="231"/>
        <end position="329"/>
    </location>
</feature>
<dbReference type="PROSITE" id="PS51257">
    <property type="entry name" value="PROKAR_LIPOPROTEIN"/>
    <property type="match status" value="1"/>
</dbReference>
<evidence type="ECO:0000256" key="2">
    <source>
        <dbReference type="SAM" id="SignalP"/>
    </source>
</evidence>